<accession>A0A0F7VLF0</accession>
<feature type="compositionally biased region" description="Acidic residues" evidence="1">
    <location>
        <begin position="134"/>
        <end position="144"/>
    </location>
</feature>
<dbReference type="Proteomes" id="UP000035016">
    <property type="component" value="Chromosome Chromosome"/>
</dbReference>
<evidence type="ECO:0000256" key="1">
    <source>
        <dbReference type="SAM" id="MobiDB-lite"/>
    </source>
</evidence>
<gene>
    <name evidence="2" type="primary">sle_00680</name>
</gene>
<protein>
    <submittedName>
        <fullName evidence="2">Uncharacterized protein</fullName>
    </submittedName>
</protein>
<evidence type="ECO:0000313" key="3">
    <source>
        <dbReference type="Proteomes" id="UP000035016"/>
    </source>
</evidence>
<dbReference type="EMBL" id="LN831790">
    <property type="protein sequence ID" value="CQR59530.1"/>
    <property type="molecule type" value="Genomic_DNA"/>
</dbReference>
<feature type="region of interest" description="Disordered" evidence="1">
    <location>
        <begin position="126"/>
        <end position="148"/>
    </location>
</feature>
<dbReference type="RefSeq" id="WP_242513905.1">
    <property type="nucleotide sequence ID" value="NZ_AZSD01000071.1"/>
</dbReference>
<dbReference type="AlphaFoldDB" id="A0A0F7VLF0"/>
<dbReference type="KEGG" id="sle:sle_00680"/>
<evidence type="ECO:0000313" key="2">
    <source>
        <dbReference type="EMBL" id="CQR59530.1"/>
    </source>
</evidence>
<sequence length="1162" mass="128209">MSVDNTLIVPVEVAALAVNRATRDTADPHVFHRWTTNFKEIGKGVPPEPVPFSSAEEWTGRESRLGVYLQWELPAALTRGRHDEEEGVGDFPLVPNRWLVVRHTESSRALKAWIVESDYLDPMDGTVSFQNPDYDPDPDSDSDEPAGTLIGKCHELTGPWREPDGRRAPFLTAIGPGLLTFSVFQPYNSNVFSLHDTLLDICEDGLPDHERLSYFVAGWYADPASDILHGTDNLAKLLERLQWRPPAGSGSGIRSSVYSGTVLGLNWHLTGEVPTSPIPRPAQVTAIVSNSIAEAVAELGAQAGGQTALSEDEADLFRAFLLGGIDALEERDRPEADILTDRRTHDHAFGPVPGGYRWFIGERGEETGRRTTPAARAAEADLVADLNRRQAAHDATEAELDTARERLYHLWWLSRLPRRSADFNARIDNELSRRNPDGAAGRVFALARDLARQRAELPWGKNETDLDAQIDALYPDYGTRAARRLIRVPAEDFEYSADPVLTLQGTNLHAPLTRDTPLPCRTPERVVTRASNITTSDVADVAAQIDLTGEQPPCVPALLSEFLILDRALKTGAIRDVTGTLPEYGTQPWAMPWQPLFLLWKAEYFPLPFRDGDGAHWDFIDGSRYQWKGTGQPGTPLVISGRQILAPSAGHIVDGTLQSYARVRENLPADTVRAVRSQARETDYLSQTLDGFGAAIAQRQPLAGLQPPAGDLADLIGNGDYPPPDPGGMPATDWDTDWPPSTFQELRAGQLAFLKLAVIDRFGRSVNLIRTSSHFRPEMPDTMRPAHPVSDYDSDRLVELGPRLLQPARLRFDFLAATTDEPTDLTPGTNPVCAWLLHNRLDKSLVVHAPDGAALGELRVTLNPNGQREVSWSALPGSEVTDFRQLEALAPHPYRLLNAVKTRGPQTFDAFRATLDRTLETIDPDGPADPGLGFLLGRPLALVRTRLTMNLRGPLRTDVSWQSLFNEEQNPKLPRYPWTIRLGEAQQSDDGLVGYVLDNDYDHFETVIDPTAGSGDYLRPIGQRPRLKLDFGEQNTAVTTVLLDPRAAVHATTDILATKRVFVPQEFTDPAIARMAVNFRTGPLLAATTDLRGPQGESEETVLMPVPTGVVGTWTWSENRGGQWEKLPVLDQDQYDLPLDAPEIRSGFLTLDDAAAHSRAEN</sequence>
<organism evidence="2 3">
    <name type="scientific">Streptomyces leeuwenhoekii</name>
    <dbReference type="NCBI Taxonomy" id="1437453"/>
    <lineage>
        <taxon>Bacteria</taxon>
        <taxon>Bacillati</taxon>
        <taxon>Actinomycetota</taxon>
        <taxon>Actinomycetes</taxon>
        <taxon>Kitasatosporales</taxon>
        <taxon>Streptomycetaceae</taxon>
        <taxon>Streptomyces</taxon>
    </lineage>
</organism>
<reference evidence="2 3" key="1">
    <citation type="submission" date="2015-02" db="EMBL/GenBank/DDBJ databases">
        <authorList>
            <person name="Gomez-Escribano P.J."/>
        </authorList>
    </citation>
    <scope>NUCLEOTIDE SEQUENCE [LARGE SCALE GENOMIC DNA]</scope>
    <source>
        <strain evidence="3">C34 (DSM 42122 / NRRL B-24963)</strain>
    </source>
</reference>
<name>A0A0F7VLF0_STRLW</name>
<proteinExistence type="predicted"/>